<evidence type="ECO:0000313" key="8">
    <source>
        <dbReference type="Proteomes" id="UP000292136"/>
    </source>
</evidence>
<evidence type="ECO:0000256" key="3">
    <source>
        <dbReference type="ARBA" id="ARBA00022729"/>
    </source>
</evidence>
<dbReference type="Gene3D" id="3.40.50.2300">
    <property type="match status" value="2"/>
</dbReference>
<protein>
    <submittedName>
        <fullName evidence="7">Amino acid/amide ABC transporter substrate-binding protein (HAAT family)</fullName>
    </submittedName>
</protein>
<keyword evidence="8" id="KW-1185">Reference proteome</keyword>
<evidence type="ECO:0000313" key="7">
    <source>
        <dbReference type="EMBL" id="RZT76249.1"/>
    </source>
</evidence>
<dbReference type="InterPro" id="IPR028082">
    <property type="entry name" value="Peripla_BP_I"/>
</dbReference>
<dbReference type="Pfam" id="PF13458">
    <property type="entry name" value="Peripla_BP_6"/>
    <property type="match status" value="1"/>
</dbReference>
<dbReference type="Proteomes" id="UP000292136">
    <property type="component" value="Unassembled WGS sequence"/>
</dbReference>
<dbReference type="PRINTS" id="PR00337">
    <property type="entry name" value="LEUILEVALBP"/>
</dbReference>
<dbReference type="InterPro" id="IPR051010">
    <property type="entry name" value="BCAA_transport"/>
</dbReference>
<feature type="domain" description="Leucine-binding protein" evidence="6">
    <location>
        <begin position="24"/>
        <end position="361"/>
    </location>
</feature>
<comment type="caution">
    <text evidence="7">The sequence shown here is derived from an EMBL/GenBank/DDBJ whole genome shotgun (WGS) entry which is preliminary data.</text>
</comment>
<dbReference type="RefSeq" id="WP_130459506.1">
    <property type="nucleotide sequence ID" value="NZ_SHKM01000002.1"/>
</dbReference>
<feature type="signal peptide" evidence="5">
    <location>
        <begin position="1"/>
        <end position="17"/>
    </location>
</feature>
<dbReference type="PANTHER" id="PTHR30483:SF6">
    <property type="entry name" value="PERIPLASMIC BINDING PROTEIN OF ABC TRANSPORTER FOR NATURAL AMINO ACIDS"/>
    <property type="match status" value="1"/>
</dbReference>
<evidence type="ECO:0000259" key="6">
    <source>
        <dbReference type="Pfam" id="PF13458"/>
    </source>
</evidence>
<dbReference type="SUPFAM" id="SSF53822">
    <property type="entry name" value="Periplasmic binding protein-like I"/>
    <property type="match status" value="1"/>
</dbReference>
<dbReference type="PANTHER" id="PTHR30483">
    <property type="entry name" value="LEUCINE-SPECIFIC-BINDING PROTEIN"/>
    <property type="match status" value="1"/>
</dbReference>
<dbReference type="EMBL" id="SHKM01000002">
    <property type="protein sequence ID" value="RZT76249.1"/>
    <property type="molecule type" value="Genomic_DNA"/>
</dbReference>
<dbReference type="InterPro" id="IPR000709">
    <property type="entry name" value="Leu_Ile_Val-bd"/>
</dbReference>
<proteinExistence type="inferred from homology"/>
<sequence length="367" mass="40216">MRKPLAALILLGTLLLAACGEPEPVRIGFLGGLSDRNTDVGDAGRNGVILAVEQWNREGGIQGRPIELIARDDAQKAETAARAAAELGQARVEAVIGPFTSAMAAAAVPVLARSDTLLISPTLSAMAFYAKDDNLVRINRSTRDNAGDYARMLYQRGQRRVAVAYDTRNRVFSESWLEEFRRAFTSSGGAIVAEAAYDSQPDTDFAQVVRRLLRNDPDGLLYIAGAIDVARLAQQSRRQAPRLPIAASEWAASEQLTELGGSLVEGLLILQNYNRYDESPRYVAFRDAFAQRFQRLPGYSAVAAYDAATVLFTALSRRQRGDSVKAAVLKYGPYQGLQQQISFDAFGDTTRQAFFTEIQQGRFVLVR</sequence>
<evidence type="ECO:0000256" key="1">
    <source>
        <dbReference type="ARBA" id="ARBA00010062"/>
    </source>
</evidence>
<feature type="chain" id="PRO_5046956886" evidence="5">
    <location>
        <begin position="18"/>
        <end position="367"/>
    </location>
</feature>
<reference evidence="7 8" key="1">
    <citation type="submission" date="2019-02" db="EMBL/GenBank/DDBJ databases">
        <title>Genomic Encyclopedia of Type Strains, Phase IV (KMG-IV): sequencing the most valuable type-strain genomes for metagenomic binning, comparative biology and taxonomic classification.</title>
        <authorList>
            <person name="Goeker M."/>
        </authorList>
    </citation>
    <scope>NUCLEOTIDE SEQUENCE [LARGE SCALE GENOMIC DNA]</scope>
    <source>
        <strain evidence="7 8">DSM 21223</strain>
    </source>
</reference>
<accession>A0ABY0INL7</accession>
<evidence type="ECO:0000256" key="2">
    <source>
        <dbReference type="ARBA" id="ARBA00022448"/>
    </source>
</evidence>
<keyword evidence="4" id="KW-0029">Amino-acid transport</keyword>
<gene>
    <name evidence="7" type="ORF">EV678_2123</name>
</gene>
<name>A0ABY0INL7_9RHOO</name>
<comment type="similarity">
    <text evidence="1">Belongs to the leucine-binding protein family.</text>
</comment>
<evidence type="ECO:0000256" key="5">
    <source>
        <dbReference type="SAM" id="SignalP"/>
    </source>
</evidence>
<keyword evidence="3 5" id="KW-0732">Signal</keyword>
<evidence type="ECO:0000256" key="4">
    <source>
        <dbReference type="ARBA" id="ARBA00022970"/>
    </source>
</evidence>
<keyword evidence="2" id="KW-0813">Transport</keyword>
<dbReference type="InterPro" id="IPR028081">
    <property type="entry name" value="Leu-bd"/>
</dbReference>
<dbReference type="CDD" id="cd19983">
    <property type="entry name" value="PBP1_ABC_HAAT-like"/>
    <property type="match status" value="1"/>
</dbReference>
<dbReference type="PROSITE" id="PS51257">
    <property type="entry name" value="PROKAR_LIPOPROTEIN"/>
    <property type="match status" value="1"/>
</dbReference>
<organism evidence="7 8">
    <name type="scientific">Azospira oryzae</name>
    <dbReference type="NCBI Taxonomy" id="146939"/>
    <lineage>
        <taxon>Bacteria</taxon>
        <taxon>Pseudomonadati</taxon>
        <taxon>Pseudomonadota</taxon>
        <taxon>Betaproteobacteria</taxon>
        <taxon>Rhodocyclales</taxon>
        <taxon>Rhodocyclaceae</taxon>
        <taxon>Azospira</taxon>
    </lineage>
</organism>